<gene>
    <name evidence="2" type="ORF">TWF696_006188</name>
</gene>
<accession>A0AAV9UWD1</accession>
<organism evidence="2 3">
    <name type="scientific">Orbilia brochopaga</name>
    <dbReference type="NCBI Taxonomy" id="3140254"/>
    <lineage>
        <taxon>Eukaryota</taxon>
        <taxon>Fungi</taxon>
        <taxon>Dikarya</taxon>
        <taxon>Ascomycota</taxon>
        <taxon>Pezizomycotina</taxon>
        <taxon>Orbiliomycetes</taxon>
        <taxon>Orbiliales</taxon>
        <taxon>Orbiliaceae</taxon>
        <taxon>Orbilia</taxon>
    </lineage>
</organism>
<dbReference type="EMBL" id="JAVHNQ010000004">
    <property type="protein sequence ID" value="KAK6349929.1"/>
    <property type="molecule type" value="Genomic_DNA"/>
</dbReference>
<proteinExistence type="predicted"/>
<evidence type="ECO:0000313" key="3">
    <source>
        <dbReference type="Proteomes" id="UP001375240"/>
    </source>
</evidence>
<evidence type="ECO:0000256" key="1">
    <source>
        <dbReference type="SAM" id="MobiDB-lite"/>
    </source>
</evidence>
<dbReference type="AlphaFoldDB" id="A0AAV9UWD1"/>
<dbReference type="Proteomes" id="UP001375240">
    <property type="component" value="Unassembled WGS sequence"/>
</dbReference>
<keyword evidence="3" id="KW-1185">Reference proteome</keyword>
<reference evidence="2 3" key="1">
    <citation type="submission" date="2019-10" db="EMBL/GenBank/DDBJ databases">
        <authorList>
            <person name="Palmer J.M."/>
        </authorList>
    </citation>
    <scope>NUCLEOTIDE SEQUENCE [LARGE SCALE GENOMIC DNA]</scope>
    <source>
        <strain evidence="2 3">TWF696</strain>
    </source>
</reference>
<sequence length="102" mass="10754">MGSNSSIPVNVKTNPSKGTLGSPNQPNGSLFSYKSQYTQETTSINSGMGPIELVILAGLAFAGGYYYGREATPEAPEAEEAQAEEMLVSMTDPPGCQCEETQ</sequence>
<evidence type="ECO:0000313" key="2">
    <source>
        <dbReference type="EMBL" id="KAK6349929.1"/>
    </source>
</evidence>
<comment type="caution">
    <text evidence="2">The sequence shown here is derived from an EMBL/GenBank/DDBJ whole genome shotgun (WGS) entry which is preliminary data.</text>
</comment>
<protein>
    <submittedName>
        <fullName evidence="2">Uncharacterized protein</fullName>
    </submittedName>
</protein>
<name>A0AAV9UWD1_9PEZI</name>
<feature type="region of interest" description="Disordered" evidence="1">
    <location>
        <begin position="1"/>
        <end position="29"/>
    </location>
</feature>